<dbReference type="KEGG" id="shun:DWB77_07273"/>
<reference evidence="1 2" key="1">
    <citation type="submission" date="2018-10" db="EMBL/GenBank/DDBJ databases">
        <title>Relationship between Morphology and Antimicrobial Activity in Streptomyces.</title>
        <authorList>
            <person name="Kang H.J."/>
            <person name="Kim S.B."/>
        </authorList>
    </citation>
    <scope>NUCLEOTIDE SEQUENCE [LARGE SCALE GENOMIC DNA]</scope>
    <source>
        <strain evidence="1 2">BH38</strain>
    </source>
</reference>
<dbReference type="RefSeq" id="WP_162952694.1">
    <property type="nucleotide sequence ID" value="NZ_CP032698.1"/>
</dbReference>
<sequence>MATAREAGGIGIRHHDHQLWRESLTRGVSLIRFQKITLSTAGAALAAVGLLAGAGTATAGTSGQQVSVSTRWSDQIRICGRNHVGDAACTGWIATPNAWTSLPGWWWQGELTIQGYQQETQEYRVGYCDVPPSQPSDWTQCNLYGTL</sequence>
<evidence type="ECO:0000313" key="1">
    <source>
        <dbReference type="EMBL" id="AYG85057.1"/>
    </source>
</evidence>
<dbReference type="AlphaFoldDB" id="A0A387HT18"/>
<name>A0A387HT18_9ACTN</name>
<accession>A0A387HT18</accession>
<dbReference type="Proteomes" id="UP000271554">
    <property type="component" value="Chromosome"/>
</dbReference>
<evidence type="ECO:0000313" key="2">
    <source>
        <dbReference type="Proteomes" id="UP000271554"/>
    </source>
</evidence>
<protein>
    <submittedName>
        <fullName evidence="1">Uncharacterized protein</fullName>
    </submittedName>
</protein>
<proteinExistence type="predicted"/>
<dbReference type="EMBL" id="CP032698">
    <property type="protein sequence ID" value="AYG85057.1"/>
    <property type="molecule type" value="Genomic_DNA"/>
</dbReference>
<keyword evidence="2" id="KW-1185">Reference proteome</keyword>
<gene>
    <name evidence="1" type="ORF">DWB77_07273</name>
</gene>
<organism evidence="1 2">
    <name type="scientific">Streptomyces hundungensis</name>
    <dbReference type="NCBI Taxonomy" id="1077946"/>
    <lineage>
        <taxon>Bacteria</taxon>
        <taxon>Bacillati</taxon>
        <taxon>Actinomycetota</taxon>
        <taxon>Actinomycetes</taxon>
        <taxon>Kitasatosporales</taxon>
        <taxon>Streptomycetaceae</taxon>
        <taxon>Streptomyces</taxon>
    </lineage>
</organism>